<feature type="region of interest" description="Disordered" evidence="1">
    <location>
        <begin position="73"/>
        <end position="101"/>
    </location>
</feature>
<dbReference type="Proteomes" id="UP000499080">
    <property type="component" value="Unassembled WGS sequence"/>
</dbReference>
<feature type="compositionally biased region" description="Acidic residues" evidence="1">
    <location>
        <begin position="74"/>
        <end position="95"/>
    </location>
</feature>
<dbReference type="EMBL" id="BGPR01009206">
    <property type="protein sequence ID" value="GBN38596.1"/>
    <property type="molecule type" value="Genomic_DNA"/>
</dbReference>
<reference evidence="2 3" key="1">
    <citation type="journal article" date="2019" name="Sci. Rep.">
        <title>Orb-weaving spider Araneus ventricosus genome elucidates the spidroin gene catalogue.</title>
        <authorList>
            <person name="Kono N."/>
            <person name="Nakamura H."/>
            <person name="Ohtoshi R."/>
            <person name="Moran D.A.P."/>
            <person name="Shinohara A."/>
            <person name="Yoshida Y."/>
            <person name="Fujiwara M."/>
            <person name="Mori M."/>
            <person name="Tomita M."/>
            <person name="Arakawa K."/>
        </authorList>
    </citation>
    <scope>NUCLEOTIDE SEQUENCE [LARGE SCALE GENOMIC DNA]</scope>
</reference>
<protein>
    <submittedName>
        <fullName evidence="2">Uncharacterized protein</fullName>
    </submittedName>
</protein>
<accession>A0A4Y2NLI1</accession>
<sequence>MSRRLLWSSFFPANPQMLKLTPEKTLLISKLPYHTSLRMCKIFVIEKNEKRTLYKPFSKKTLEMLLPEKVAISEDSEEEISEEEYANSEEDDILEEEKSQK</sequence>
<gene>
    <name evidence="2" type="ORF">AVEN_110879_1</name>
</gene>
<dbReference type="AlphaFoldDB" id="A0A4Y2NLI1"/>
<organism evidence="2 3">
    <name type="scientific">Araneus ventricosus</name>
    <name type="common">Orbweaver spider</name>
    <name type="synonym">Epeira ventricosa</name>
    <dbReference type="NCBI Taxonomy" id="182803"/>
    <lineage>
        <taxon>Eukaryota</taxon>
        <taxon>Metazoa</taxon>
        <taxon>Ecdysozoa</taxon>
        <taxon>Arthropoda</taxon>
        <taxon>Chelicerata</taxon>
        <taxon>Arachnida</taxon>
        <taxon>Araneae</taxon>
        <taxon>Araneomorphae</taxon>
        <taxon>Entelegynae</taxon>
        <taxon>Araneoidea</taxon>
        <taxon>Araneidae</taxon>
        <taxon>Araneus</taxon>
    </lineage>
</organism>
<comment type="caution">
    <text evidence="2">The sequence shown here is derived from an EMBL/GenBank/DDBJ whole genome shotgun (WGS) entry which is preliminary data.</text>
</comment>
<evidence type="ECO:0000313" key="2">
    <source>
        <dbReference type="EMBL" id="GBN38596.1"/>
    </source>
</evidence>
<keyword evidence="3" id="KW-1185">Reference proteome</keyword>
<evidence type="ECO:0000313" key="3">
    <source>
        <dbReference type="Proteomes" id="UP000499080"/>
    </source>
</evidence>
<proteinExistence type="predicted"/>
<evidence type="ECO:0000256" key="1">
    <source>
        <dbReference type="SAM" id="MobiDB-lite"/>
    </source>
</evidence>
<name>A0A4Y2NLI1_ARAVE</name>